<evidence type="ECO:0000313" key="1">
    <source>
        <dbReference type="EMBL" id="GMI31615.1"/>
    </source>
</evidence>
<keyword evidence="2" id="KW-1185">Reference proteome</keyword>
<sequence length="139" mass="15310">MTAALEDFTLPGTITQDTAMRFGTLALSVDPVKAQWSQLHEFNLLSPAQIQNPTLVIAGAMDPYCPQKNQAALFTRIPQTVDKTWVQLAGSDHAAHMLGCRGRWLEAVLAFIRDDGPECDLDEEADSDHPYFTSHGINL</sequence>
<reference evidence="1 2" key="1">
    <citation type="journal article" date="2023" name="Commun. Biol.">
        <title>Genome analysis of Parmales, the sister group of diatoms, reveals the evolutionary specialization of diatoms from phago-mixotrophs to photoautotrophs.</title>
        <authorList>
            <person name="Ban H."/>
            <person name="Sato S."/>
            <person name="Yoshikawa S."/>
            <person name="Yamada K."/>
            <person name="Nakamura Y."/>
            <person name="Ichinomiya M."/>
            <person name="Sato N."/>
            <person name="Blanc-Mathieu R."/>
            <person name="Endo H."/>
            <person name="Kuwata A."/>
            <person name="Ogata H."/>
        </authorList>
    </citation>
    <scope>NUCLEOTIDE SEQUENCE [LARGE SCALE GENOMIC DNA]</scope>
</reference>
<evidence type="ECO:0008006" key="3">
    <source>
        <dbReference type="Google" id="ProtNLM"/>
    </source>
</evidence>
<name>A0ABQ6MSR3_9STRA</name>
<dbReference type="Gene3D" id="3.40.50.1820">
    <property type="entry name" value="alpha/beta hydrolase"/>
    <property type="match status" value="1"/>
</dbReference>
<comment type="caution">
    <text evidence="1">The sequence shown here is derived from an EMBL/GenBank/DDBJ whole genome shotgun (WGS) entry which is preliminary data.</text>
</comment>
<dbReference type="EMBL" id="BRYB01001702">
    <property type="protein sequence ID" value="GMI31615.1"/>
    <property type="molecule type" value="Genomic_DNA"/>
</dbReference>
<dbReference type="Proteomes" id="UP001165060">
    <property type="component" value="Unassembled WGS sequence"/>
</dbReference>
<dbReference type="InterPro" id="IPR029058">
    <property type="entry name" value="AB_hydrolase_fold"/>
</dbReference>
<evidence type="ECO:0000313" key="2">
    <source>
        <dbReference type="Proteomes" id="UP001165060"/>
    </source>
</evidence>
<proteinExistence type="predicted"/>
<gene>
    <name evidence="1" type="ORF">TeGR_g4208</name>
</gene>
<organism evidence="1 2">
    <name type="scientific">Tetraparma gracilis</name>
    <dbReference type="NCBI Taxonomy" id="2962635"/>
    <lineage>
        <taxon>Eukaryota</taxon>
        <taxon>Sar</taxon>
        <taxon>Stramenopiles</taxon>
        <taxon>Ochrophyta</taxon>
        <taxon>Bolidophyceae</taxon>
        <taxon>Parmales</taxon>
        <taxon>Triparmaceae</taxon>
        <taxon>Tetraparma</taxon>
    </lineage>
</organism>
<accession>A0ABQ6MSR3</accession>
<dbReference type="SUPFAM" id="SSF53474">
    <property type="entry name" value="alpha/beta-Hydrolases"/>
    <property type="match status" value="1"/>
</dbReference>
<protein>
    <recommendedName>
        <fullName evidence="3">Peptidase S33 tripeptidyl aminopeptidase-like C-terminal domain-containing protein</fullName>
    </recommendedName>
</protein>